<dbReference type="InterPro" id="IPR003439">
    <property type="entry name" value="ABC_transporter-like_ATP-bd"/>
</dbReference>
<dbReference type="CDD" id="cd03216">
    <property type="entry name" value="ABC_Carb_Monos_I"/>
    <property type="match status" value="1"/>
</dbReference>
<dbReference type="GO" id="GO:0005524">
    <property type="term" value="F:ATP binding"/>
    <property type="evidence" value="ECO:0007669"/>
    <property type="project" value="UniProtKB-KW"/>
</dbReference>
<gene>
    <name evidence="7" type="ORF">JIG36_40435</name>
</gene>
<evidence type="ECO:0000313" key="8">
    <source>
        <dbReference type="Proteomes" id="UP000632138"/>
    </source>
</evidence>
<comment type="caution">
    <text evidence="7">The sequence shown here is derived from an EMBL/GenBank/DDBJ whole genome shotgun (WGS) entry which is preliminary data.</text>
</comment>
<evidence type="ECO:0000256" key="4">
    <source>
        <dbReference type="ARBA" id="ARBA00022840"/>
    </source>
</evidence>
<dbReference type="PANTHER" id="PTHR43790:SF9">
    <property type="entry name" value="GALACTOFURANOSE TRANSPORTER ATP-BINDING PROTEIN YTFR"/>
    <property type="match status" value="1"/>
</dbReference>
<keyword evidence="8" id="KW-1185">Reference proteome</keyword>
<keyword evidence="3" id="KW-0547">Nucleotide-binding</keyword>
<evidence type="ECO:0000259" key="6">
    <source>
        <dbReference type="PROSITE" id="PS50893"/>
    </source>
</evidence>
<keyword evidence="1" id="KW-0813">Transport</keyword>
<dbReference type="Gene3D" id="3.40.50.300">
    <property type="entry name" value="P-loop containing nucleotide triphosphate hydrolases"/>
    <property type="match status" value="2"/>
</dbReference>
<feature type="region of interest" description="Disordered" evidence="5">
    <location>
        <begin position="1"/>
        <end position="34"/>
    </location>
</feature>
<reference evidence="7 8" key="1">
    <citation type="submission" date="2021-01" db="EMBL/GenBank/DDBJ databases">
        <title>Actinoplanes sp. nov. LDG1-06 isolated from lichen.</title>
        <authorList>
            <person name="Saeng-In P."/>
            <person name="Phongsopitanun W."/>
            <person name="Kanchanasin P."/>
            <person name="Yuki M."/>
            <person name="Kudo T."/>
            <person name="Ohkuma M."/>
            <person name="Tanasupawat S."/>
        </authorList>
    </citation>
    <scope>NUCLEOTIDE SEQUENCE [LARGE SCALE GENOMIC DNA]</scope>
    <source>
        <strain evidence="7 8">LDG1-06</strain>
    </source>
</reference>
<sequence>MTRSDTTENGGLALKTGGDVPAPPAGDDGGDGPGDVVLRLTDVVKTFPGVRALDGVQLEVRAGEVHCLLGQNGAGKSTLIKTLAGVHHADGGEITWLGQPFAPATPQAAMRAGIATIYQELDLVDDLSVAENAFLGHEDTRFGFTRRRSTAQKTREILSRLGHPEIPPRTAVRDLPAAGKQIVSMARALSHDAKLIVMDEPSAVLAHDEVENLFRIIQGLTSQGIAVIYISHRLEEIREIGDRVTVLKDGRTTAANLPARTTPTRDLVSRMTGRTIEYVFPPRRPAEKREPLLVVEGLSRKGEFADASLTVAPGEIVGIAGLVGSGRSELLETIFGARRADSGTVTLDGQRITGVGRAVRKGMGMAPEERKSQALLLDEPIYKNMTLASFSGFAKVGFTDAGGERKAAEKTADLLELRPRDVTRPVRTLSGGNQQKVVVGRWLLDDTKLLLLDEPTRGVDVGARAELYQVIQDLAERGVGVLLVSSEVPEVLGLADRVLVMREGRIIREAPAPEIDEDTVLDLVMSGSLTTESILEGEPA</sequence>
<evidence type="ECO:0000256" key="3">
    <source>
        <dbReference type="ARBA" id="ARBA00022741"/>
    </source>
</evidence>
<dbReference type="InterPro" id="IPR050107">
    <property type="entry name" value="ABC_carbohydrate_import_ATPase"/>
</dbReference>
<keyword evidence="2" id="KW-0677">Repeat</keyword>
<evidence type="ECO:0000256" key="1">
    <source>
        <dbReference type="ARBA" id="ARBA00022448"/>
    </source>
</evidence>
<dbReference type="SUPFAM" id="SSF52540">
    <property type="entry name" value="P-loop containing nucleoside triphosphate hydrolases"/>
    <property type="match status" value="2"/>
</dbReference>
<dbReference type="Pfam" id="PF00005">
    <property type="entry name" value="ABC_tran"/>
    <property type="match status" value="2"/>
</dbReference>
<dbReference type="PANTHER" id="PTHR43790">
    <property type="entry name" value="CARBOHYDRATE TRANSPORT ATP-BINDING PROTEIN MG119-RELATED"/>
    <property type="match status" value="1"/>
</dbReference>
<dbReference type="SMART" id="SM00382">
    <property type="entry name" value="AAA"/>
    <property type="match status" value="2"/>
</dbReference>
<evidence type="ECO:0000256" key="2">
    <source>
        <dbReference type="ARBA" id="ARBA00022737"/>
    </source>
</evidence>
<keyword evidence="4 7" id="KW-0067">ATP-binding</keyword>
<feature type="domain" description="ABC transporter" evidence="6">
    <location>
        <begin position="287"/>
        <end position="528"/>
    </location>
</feature>
<organism evidence="7 8">
    <name type="scientific">Paractinoplanes ovalisporus</name>
    <dbReference type="NCBI Taxonomy" id="2810368"/>
    <lineage>
        <taxon>Bacteria</taxon>
        <taxon>Bacillati</taxon>
        <taxon>Actinomycetota</taxon>
        <taxon>Actinomycetes</taxon>
        <taxon>Micromonosporales</taxon>
        <taxon>Micromonosporaceae</taxon>
        <taxon>Paractinoplanes</taxon>
    </lineage>
</organism>
<dbReference type="InterPro" id="IPR003593">
    <property type="entry name" value="AAA+_ATPase"/>
</dbReference>
<name>A0ABS2APM2_9ACTN</name>
<dbReference type="InterPro" id="IPR027417">
    <property type="entry name" value="P-loop_NTPase"/>
</dbReference>
<dbReference type="InterPro" id="IPR017871">
    <property type="entry name" value="ABC_transporter-like_CS"/>
</dbReference>
<evidence type="ECO:0000256" key="5">
    <source>
        <dbReference type="SAM" id="MobiDB-lite"/>
    </source>
</evidence>
<dbReference type="CDD" id="cd03215">
    <property type="entry name" value="ABC_Carb_Monos_II"/>
    <property type="match status" value="1"/>
</dbReference>
<dbReference type="EMBL" id="JAENHP010000021">
    <property type="protein sequence ID" value="MBM2621791.1"/>
    <property type="molecule type" value="Genomic_DNA"/>
</dbReference>
<proteinExistence type="predicted"/>
<accession>A0ABS2APM2</accession>
<evidence type="ECO:0000313" key="7">
    <source>
        <dbReference type="EMBL" id="MBM2621791.1"/>
    </source>
</evidence>
<dbReference type="Proteomes" id="UP000632138">
    <property type="component" value="Unassembled WGS sequence"/>
</dbReference>
<dbReference type="PROSITE" id="PS00211">
    <property type="entry name" value="ABC_TRANSPORTER_1"/>
    <property type="match status" value="1"/>
</dbReference>
<dbReference type="PROSITE" id="PS50893">
    <property type="entry name" value="ABC_TRANSPORTER_2"/>
    <property type="match status" value="2"/>
</dbReference>
<protein>
    <submittedName>
        <fullName evidence="7">Sugar ABC transporter ATP-binding protein</fullName>
    </submittedName>
</protein>
<feature type="domain" description="ABC transporter" evidence="6">
    <location>
        <begin position="38"/>
        <end position="274"/>
    </location>
</feature>